<gene>
    <name evidence="1" type="ORF">S01H4_48652</name>
</gene>
<dbReference type="GO" id="GO:0000271">
    <property type="term" value="P:polysaccharide biosynthetic process"/>
    <property type="evidence" value="ECO:0007669"/>
    <property type="project" value="TreeGrafter"/>
</dbReference>
<dbReference type="SUPFAM" id="SSF53383">
    <property type="entry name" value="PLP-dependent transferases"/>
    <property type="match status" value="1"/>
</dbReference>
<proteinExistence type="predicted"/>
<feature type="non-terminal residue" evidence="1">
    <location>
        <position position="1"/>
    </location>
</feature>
<name>X1BDK2_9ZZZZ</name>
<dbReference type="GO" id="GO:0030170">
    <property type="term" value="F:pyridoxal phosphate binding"/>
    <property type="evidence" value="ECO:0007669"/>
    <property type="project" value="TreeGrafter"/>
</dbReference>
<evidence type="ECO:0000313" key="1">
    <source>
        <dbReference type="EMBL" id="GAG93095.1"/>
    </source>
</evidence>
<comment type="caution">
    <text evidence="1">The sequence shown here is derived from an EMBL/GenBank/DDBJ whole genome shotgun (WGS) entry which is preliminary data.</text>
</comment>
<dbReference type="InterPro" id="IPR015424">
    <property type="entry name" value="PyrdxlP-dep_Trfase"/>
</dbReference>
<dbReference type="Gene3D" id="3.90.1150.10">
    <property type="entry name" value="Aspartate Aminotransferase, domain 1"/>
    <property type="match status" value="1"/>
</dbReference>
<protein>
    <recommendedName>
        <fullName evidence="2">DegT/DnrJ/EryC1/StrS aminotransferase family protein</fullName>
    </recommendedName>
</protein>
<accession>X1BDK2</accession>
<dbReference type="InterPro" id="IPR015422">
    <property type="entry name" value="PyrdxlP-dep_Trfase_small"/>
</dbReference>
<sequence length="240" mass="26938">VGLWGDCAAFSFNQNKCLCSGEGGMFVTNNKEIFEKAKTLWSFGETRTPVESRDYHVYALGCMYRNNDLTAAFGRAQLTKLNKYLEIQEKNALVLKKQLQGIPGLITPVVPEGHKHNWYNFICRIDPKPYGYRGAVNIFRDAVMKAIQAEGAPVLTWQHFILPAMTVFQAKNGYGNGCPWECPNSKPVSYNPEDYPVAQKHCDTHFCILSSLRAPNNEKAAGLVGVAIRKVFENIKEIDI</sequence>
<dbReference type="GO" id="GO:0008483">
    <property type="term" value="F:transaminase activity"/>
    <property type="evidence" value="ECO:0007669"/>
    <property type="project" value="TreeGrafter"/>
</dbReference>
<dbReference type="PANTHER" id="PTHR30244">
    <property type="entry name" value="TRANSAMINASE"/>
    <property type="match status" value="1"/>
</dbReference>
<dbReference type="Gene3D" id="3.40.640.10">
    <property type="entry name" value="Type I PLP-dependent aspartate aminotransferase-like (Major domain)"/>
    <property type="match status" value="1"/>
</dbReference>
<organism evidence="1">
    <name type="scientific">marine sediment metagenome</name>
    <dbReference type="NCBI Taxonomy" id="412755"/>
    <lineage>
        <taxon>unclassified sequences</taxon>
        <taxon>metagenomes</taxon>
        <taxon>ecological metagenomes</taxon>
    </lineage>
</organism>
<dbReference type="InterPro" id="IPR015421">
    <property type="entry name" value="PyrdxlP-dep_Trfase_major"/>
</dbReference>
<dbReference type="AlphaFoldDB" id="X1BDK2"/>
<reference evidence="1" key="1">
    <citation type="journal article" date="2014" name="Front. Microbiol.">
        <title>High frequency of phylogenetically diverse reductive dehalogenase-homologous genes in deep subseafloor sedimentary metagenomes.</title>
        <authorList>
            <person name="Kawai M."/>
            <person name="Futagami T."/>
            <person name="Toyoda A."/>
            <person name="Takaki Y."/>
            <person name="Nishi S."/>
            <person name="Hori S."/>
            <person name="Arai W."/>
            <person name="Tsubouchi T."/>
            <person name="Morono Y."/>
            <person name="Uchiyama I."/>
            <person name="Ito T."/>
            <person name="Fujiyama A."/>
            <person name="Inagaki F."/>
            <person name="Takami H."/>
        </authorList>
    </citation>
    <scope>NUCLEOTIDE SEQUENCE</scope>
    <source>
        <strain evidence="1">Expedition CK06-06</strain>
    </source>
</reference>
<evidence type="ECO:0008006" key="2">
    <source>
        <dbReference type="Google" id="ProtNLM"/>
    </source>
</evidence>
<dbReference type="EMBL" id="BART01027442">
    <property type="protein sequence ID" value="GAG93095.1"/>
    <property type="molecule type" value="Genomic_DNA"/>
</dbReference>
<dbReference type="PANTHER" id="PTHR30244:SF34">
    <property type="entry name" value="DTDP-4-AMINO-4,6-DIDEOXYGALACTOSE TRANSAMINASE"/>
    <property type="match status" value="1"/>
</dbReference>
<dbReference type="InterPro" id="IPR000653">
    <property type="entry name" value="DegT/StrS_aminotransferase"/>
</dbReference>
<dbReference type="Pfam" id="PF01041">
    <property type="entry name" value="DegT_DnrJ_EryC1"/>
    <property type="match status" value="1"/>
</dbReference>